<dbReference type="EMBL" id="PGCI01000010">
    <property type="protein sequence ID" value="PLW50469.1"/>
    <property type="molecule type" value="Genomic_DNA"/>
</dbReference>
<feature type="compositionally biased region" description="Polar residues" evidence="1">
    <location>
        <begin position="61"/>
        <end position="70"/>
    </location>
</feature>
<name>A0A2N5VKF6_9BASI</name>
<proteinExistence type="predicted"/>
<comment type="caution">
    <text evidence="2">The sequence shown here is derived from an EMBL/GenBank/DDBJ whole genome shotgun (WGS) entry which is preliminary data.</text>
</comment>
<feature type="compositionally biased region" description="Polar residues" evidence="1">
    <location>
        <begin position="13"/>
        <end position="39"/>
    </location>
</feature>
<sequence>MEYLNDAAFEEYSGSQESWLAPSPGTTKTGANCKQNTPSQPFPTGFGAGAKQYVPPPLPSPTQNVANPLQNALPPSLGAATPGHTPYARTPTFFWDSSYAYP</sequence>
<reference evidence="2 3" key="1">
    <citation type="submission" date="2017-11" db="EMBL/GenBank/DDBJ databases">
        <title>De novo assembly and phasing of dikaryotic genomes from two isolates of Puccinia coronata f. sp. avenae, the causal agent of oat crown rust.</title>
        <authorList>
            <person name="Miller M.E."/>
            <person name="Zhang Y."/>
            <person name="Omidvar V."/>
            <person name="Sperschneider J."/>
            <person name="Schwessinger B."/>
            <person name="Raley C."/>
            <person name="Palmer J.M."/>
            <person name="Garnica D."/>
            <person name="Upadhyaya N."/>
            <person name="Rathjen J."/>
            <person name="Taylor J.M."/>
            <person name="Park R.F."/>
            <person name="Dodds P.N."/>
            <person name="Hirsch C.D."/>
            <person name="Kianian S.F."/>
            <person name="Figueroa M."/>
        </authorList>
    </citation>
    <scope>NUCLEOTIDE SEQUENCE [LARGE SCALE GENOMIC DNA]</scope>
    <source>
        <strain evidence="2">12SD80</strain>
    </source>
</reference>
<dbReference type="Proteomes" id="UP000235392">
    <property type="component" value="Unassembled WGS sequence"/>
</dbReference>
<evidence type="ECO:0000256" key="1">
    <source>
        <dbReference type="SAM" id="MobiDB-lite"/>
    </source>
</evidence>
<evidence type="ECO:0000313" key="2">
    <source>
        <dbReference type="EMBL" id="PLW50469.1"/>
    </source>
</evidence>
<organism evidence="2 3">
    <name type="scientific">Puccinia coronata f. sp. avenae</name>
    <dbReference type="NCBI Taxonomy" id="200324"/>
    <lineage>
        <taxon>Eukaryota</taxon>
        <taxon>Fungi</taxon>
        <taxon>Dikarya</taxon>
        <taxon>Basidiomycota</taxon>
        <taxon>Pucciniomycotina</taxon>
        <taxon>Pucciniomycetes</taxon>
        <taxon>Pucciniales</taxon>
        <taxon>Pucciniaceae</taxon>
        <taxon>Puccinia</taxon>
    </lineage>
</organism>
<gene>
    <name evidence="2" type="ORF">PCASD_01369</name>
</gene>
<accession>A0A2N5VKF6</accession>
<feature type="region of interest" description="Disordered" evidence="1">
    <location>
        <begin position="1"/>
        <end position="85"/>
    </location>
</feature>
<evidence type="ECO:0000313" key="3">
    <source>
        <dbReference type="Proteomes" id="UP000235392"/>
    </source>
</evidence>
<protein>
    <submittedName>
        <fullName evidence="2">Uncharacterized protein</fullName>
    </submittedName>
</protein>
<dbReference type="AlphaFoldDB" id="A0A2N5VKF6"/>